<comment type="caution">
    <text evidence="1">The sequence shown here is derived from an EMBL/GenBank/DDBJ whole genome shotgun (WGS) entry which is preliminary data.</text>
</comment>
<dbReference type="PANTHER" id="PTHR13411">
    <property type="entry name" value="PLASMINOGEN RECEPTOR (KT)"/>
    <property type="match status" value="1"/>
</dbReference>
<dbReference type="GO" id="GO:0005886">
    <property type="term" value="C:plasma membrane"/>
    <property type="evidence" value="ECO:0007669"/>
    <property type="project" value="InterPro"/>
</dbReference>
<accession>A0A9Q1C761</accession>
<dbReference type="InterPro" id="IPR019319">
    <property type="entry name" value="Plg-R(KT)"/>
</dbReference>
<dbReference type="OrthoDB" id="10256697at2759"/>
<keyword evidence="1" id="KW-0675">Receptor</keyword>
<organism evidence="1 2">
    <name type="scientific">Holothuria leucospilota</name>
    <name type="common">Black long sea cucumber</name>
    <name type="synonym">Mertensiothuria leucospilota</name>
    <dbReference type="NCBI Taxonomy" id="206669"/>
    <lineage>
        <taxon>Eukaryota</taxon>
        <taxon>Metazoa</taxon>
        <taxon>Echinodermata</taxon>
        <taxon>Eleutherozoa</taxon>
        <taxon>Echinozoa</taxon>
        <taxon>Holothuroidea</taxon>
        <taxon>Aspidochirotacea</taxon>
        <taxon>Aspidochirotida</taxon>
        <taxon>Holothuriidae</taxon>
        <taxon>Holothuria</taxon>
    </lineage>
</organism>
<protein>
    <submittedName>
        <fullName evidence="1">Plasminogen receptor (KT)</fullName>
    </submittedName>
</protein>
<evidence type="ECO:0000313" key="2">
    <source>
        <dbReference type="Proteomes" id="UP001152320"/>
    </source>
</evidence>
<sequence>MGSYMSQAMNESFEKNKKFMTGQQKVVMERQIQMQNAMREKGMAMQLSGAREMFNWLGSFYALATVGGLLGFARSKNPAVIAPLVPLTFIVGYQYDWCYGNKVERIRADAEKILQEEQGKIALPLGLPTFAGIDAARLAAAEEEGTK</sequence>
<dbReference type="PANTHER" id="PTHR13411:SF6">
    <property type="entry name" value="PLASMINOGEN RECEPTOR (KT)"/>
    <property type="match status" value="1"/>
</dbReference>
<dbReference type="Pfam" id="PF10166">
    <property type="entry name" value="DUF2368"/>
    <property type="match status" value="1"/>
</dbReference>
<evidence type="ECO:0000313" key="1">
    <source>
        <dbReference type="EMBL" id="KAJ8039932.1"/>
    </source>
</evidence>
<proteinExistence type="predicted"/>
<gene>
    <name evidence="1" type="ORF">HOLleu_14092</name>
</gene>
<dbReference type="EMBL" id="JAIZAY010000006">
    <property type="protein sequence ID" value="KAJ8039932.1"/>
    <property type="molecule type" value="Genomic_DNA"/>
</dbReference>
<name>A0A9Q1C761_HOLLE</name>
<reference evidence="1" key="1">
    <citation type="submission" date="2021-10" db="EMBL/GenBank/DDBJ databases">
        <title>Tropical sea cucumber genome reveals ecological adaptation and Cuvierian tubules defense mechanism.</title>
        <authorList>
            <person name="Chen T."/>
        </authorList>
    </citation>
    <scope>NUCLEOTIDE SEQUENCE</scope>
    <source>
        <strain evidence="1">Nanhai2018</strain>
        <tissue evidence="1">Muscle</tissue>
    </source>
</reference>
<dbReference type="Proteomes" id="UP001152320">
    <property type="component" value="Chromosome 6"/>
</dbReference>
<dbReference type="AlphaFoldDB" id="A0A9Q1C761"/>
<keyword evidence="2" id="KW-1185">Reference proteome</keyword>